<organism evidence="1 2">
    <name type="scientific">Adineta steineri</name>
    <dbReference type="NCBI Taxonomy" id="433720"/>
    <lineage>
        <taxon>Eukaryota</taxon>
        <taxon>Metazoa</taxon>
        <taxon>Spiralia</taxon>
        <taxon>Gnathifera</taxon>
        <taxon>Rotifera</taxon>
        <taxon>Eurotatoria</taxon>
        <taxon>Bdelloidea</taxon>
        <taxon>Adinetida</taxon>
        <taxon>Adinetidae</taxon>
        <taxon>Adineta</taxon>
    </lineage>
</organism>
<dbReference type="AlphaFoldDB" id="A0A819CHG3"/>
<name>A0A819CHG3_9BILA</name>
<accession>A0A819CHG3</accession>
<reference evidence="1" key="1">
    <citation type="submission" date="2021-02" db="EMBL/GenBank/DDBJ databases">
        <authorList>
            <person name="Nowell W R."/>
        </authorList>
    </citation>
    <scope>NUCLEOTIDE SEQUENCE</scope>
</reference>
<sequence>MIATYDLSTCFGIMMDEIPNLTNISRLAMLVVGASNMFIDDVVRNALSLLSEPCNRKEIIDTINNMKENEEIIYKQEALHQNQMHNRQSFLRSILQSNFEKAGLNKLKKEAIIRSKTYDNMNKQATSSVLTMMHRCKFLRFLRDTEFSITQLKEMETQANTRFNTREALLQNPAATADTILQQQVAGFLTQTNQEILLINRLINYVEKNPPAGQIIHELGLEIIIDLV</sequence>
<evidence type="ECO:0000313" key="1">
    <source>
        <dbReference type="EMBL" id="CAF3812462.1"/>
    </source>
</evidence>
<proteinExistence type="predicted"/>
<comment type="caution">
    <text evidence="1">The sequence shown here is derived from an EMBL/GenBank/DDBJ whole genome shotgun (WGS) entry which is preliminary data.</text>
</comment>
<dbReference type="Proteomes" id="UP000663844">
    <property type="component" value="Unassembled WGS sequence"/>
</dbReference>
<gene>
    <name evidence="1" type="ORF">OXD698_LOCUS18917</name>
</gene>
<evidence type="ECO:0000313" key="2">
    <source>
        <dbReference type="Proteomes" id="UP000663844"/>
    </source>
</evidence>
<dbReference type="EMBL" id="CAJOAZ010001420">
    <property type="protein sequence ID" value="CAF3812462.1"/>
    <property type="molecule type" value="Genomic_DNA"/>
</dbReference>
<protein>
    <submittedName>
        <fullName evidence="1">Uncharacterized protein</fullName>
    </submittedName>
</protein>